<feature type="transmembrane region" description="Helical" evidence="4">
    <location>
        <begin position="299"/>
        <end position="315"/>
    </location>
</feature>
<dbReference type="EMBL" id="JBHUDG010000015">
    <property type="protein sequence ID" value="MFD1630250.1"/>
    <property type="molecule type" value="Genomic_DNA"/>
</dbReference>
<feature type="transmembrane region" description="Helical" evidence="4">
    <location>
        <begin position="354"/>
        <end position="373"/>
    </location>
</feature>
<proteinExistence type="predicted"/>
<evidence type="ECO:0000256" key="4">
    <source>
        <dbReference type="SAM" id="Phobius"/>
    </source>
</evidence>
<organism evidence="5 6">
    <name type="scientific">Pseudopedobacter beijingensis</name>
    <dbReference type="NCBI Taxonomy" id="1207056"/>
    <lineage>
        <taxon>Bacteria</taxon>
        <taxon>Pseudomonadati</taxon>
        <taxon>Bacteroidota</taxon>
        <taxon>Sphingobacteriia</taxon>
        <taxon>Sphingobacteriales</taxon>
        <taxon>Sphingobacteriaceae</taxon>
        <taxon>Pseudopedobacter</taxon>
    </lineage>
</organism>
<dbReference type="Pfam" id="PF00515">
    <property type="entry name" value="TPR_1"/>
    <property type="match status" value="1"/>
</dbReference>
<dbReference type="InterPro" id="IPR011990">
    <property type="entry name" value="TPR-like_helical_dom_sf"/>
</dbReference>
<comment type="caution">
    <text evidence="5">The sequence shown here is derived from an EMBL/GenBank/DDBJ whole genome shotgun (WGS) entry which is preliminary data.</text>
</comment>
<feature type="transmembrane region" description="Helical" evidence="4">
    <location>
        <begin position="153"/>
        <end position="169"/>
    </location>
</feature>
<evidence type="ECO:0000256" key="2">
    <source>
        <dbReference type="ARBA" id="ARBA00022803"/>
    </source>
</evidence>
<feature type="transmembrane region" description="Helical" evidence="4">
    <location>
        <begin position="385"/>
        <end position="406"/>
    </location>
</feature>
<dbReference type="PROSITE" id="PS50293">
    <property type="entry name" value="TPR_REGION"/>
    <property type="match status" value="1"/>
</dbReference>
<evidence type="ECO:0000313" key="6">
    <source>
        <dbReference type="Proteomes" id="UP001597118"/>
    </source>
</evidence>
<dbReference type="InterPro" id="IPR019734">
    <property type="entry name" value="TPR_rpt"/>
</dbReference>
<evidence type="ECO:0000256" key="1">
    <source>
        <dbReference type="ARBA" id="ARBA00022737"/>
    </source>
</evidence>
<feature type="transmembrane region" description="Helical" evidence="4">
    <location>
        <begin position="89"/>
        <end position="110"/>
    </location>
</feature>
<gene>
    <name evidence="5" type="ORF">ACFSAH_10200</name>
</gene>
<dbReference type="SMART" id="SM00028">
    <property type="entry name" value="TPR"/>
    <property type="match status" value="4"/>
</dbReference>
<keyword evidence="4" id="KW-0472">Membrane</keyword>
<feature type="repeat" description="TPR" evidence="3">
    <location>
        <begin position="629"/>
        <end position="662"/>
    </location>
</feature>
<dbReference type="PROSITE" id="PS50005">
    <property type="entry name" value="TPR"/>
    <property type="match status" value="3"/>
</dbReference>
<feature type="transmembrane region" description="Helical" evidence="4">
    <location>
        <begin position="176"/>
        <end position="204"/>
    </location>
</feature>
<feature type="transmembrane region" description="Helical" evidence="4">
    <location>
        <begin position="327"/>
        <end position="348"/>
    </location>
</feature>
<dbReference type="SUPFAM" id="SSF48452">
    <property type="entry name" value="TPR-like"/>
    <property type="match status" value="2"/>
</dbReference>
<dbReference type="Pfam" id="PF13181">
    <property type="entry name" value="TPR_8"/>
    <property type="match status" value="2"/>
</dbReference>
<keyword evidence="4" id="KW-0812">Transmembrane</keyword>
<keyword evidence="6" id="KW-1185">Reference proteome</keyword>
<keyword evidence="1" id="KW-0677">Repeat</keyword>
<feature type="transmembrane region" description="Helical" evidence="4">
    <location>
        <begin position="122"/>
        <end position="141"/>
    </location>
</feature>
<dbReference type="InterPro" id="IPR052346">
    <property type="entry name" value="O-mannosyl-transferase_TMTC"/>
</dbReference>
<dbReference type="PANTHER" id="PTHR44227">
    <property type="match status" value="1"/>
</dbReference>
<dbReference type="Gene3D" id="1.25.40.10">
    <property type="entry name" value="Tetratricopeptide repeat domain"/>
    <property type="match status" value="2"/>
</dbReference>
<feature type="transmembrane region" description="Helical" evidence="4">
    <location>
        <begin position="259"/>
        <end position="279"/>
    </location>
</feature>
<reference evidence="6" key="1">
    <citation type="journal article" date="2019" name="Int. J. Syst. Evol. Microbiol.">
        <title>The Global Catalogue of Microorganisms (GCM) 10K type strain sequencing project: providing services to taxonomists for standard genome sequencing and annotation.</title>
        <authorList>
            <consortium name="The Broad Institute Genomics Platform"/>
            <consortium name="The Broad Institute Genome Sequencing Center for Infectious Disease"/>
            <person name="Wu L."/>
            <person name="Ma J."/>
        </authorList>
    </citation>
    <scope>NUCLEOTIDE SEQUENCE [LARGE SCALE GENOMIC DNA]</scope>
    <source>
        <strain evidence="6">CCUG 53762</strain>
    </source>
</reference>
<feature type="repeat" description="TPR" evidence="3">
    <location>
        <begin position="464"/>
        <end position="497"/>
    </location>
</feature>
<feature type="transmembrane region" description="Helical" evidence="4">
    <location>
        <begin position="224"/>
        <end position="247"/>
    </location>
</feature>
<evidence type="ECO:0000313" key="5">
    <source>
        <dbReference type="EMBL" id="MFD1630250.1"/>
    </source>
</evidence>
<dbReference type="PANTHER" id="PTHR44227:SF3">
    <property type="entry name" value="PROTEIN O-MANNOSYL-TRANSFERASE TMTC4"/>
    <property type="match status" value="1"/>
</dbReference>
<keyword evidence="4" id="KW-1133">Transmembrane helix</keyword>
<evidence type="ECO:0000256" key="3">
    <source>
        <dbReference type="PROSITE-ProRule" id="PRU00339"/>
    </source>
</evidence>
<sequence>MMNRNIILLATLLFIVFIGVYANHFYNGFHFDDSHTIVDNVYIRNIKNIPAFFFHPEMFSASPAHWGLRPMVTTTLAIDYWLGKGLNPFYFHLSTFIWYGLLCVMLYFVYKQLLSNAIKTPDVKYLSLFGVAWYALHTANAETINYIISRSDVLSTFFIVSSFFIYIRWPHLRNKFLYIIPAFIGVFAKETVLVLLIILFFYIVLFEKGLSLRQLLTKEHFPQIFKTIGQLFPLLIVVGITQIYTLSKINAIEGISNPLGPYVLTQSYVWLRYFIAFFLPLNLSADTDWTVIYNPFDERIIIGVSFCIALIWSIFKASEKTATKPIAFGLIWFAAALLPTSLAPFAEVTNDHRMFFPFIGLMLSVVMAMALCLEKYSSVWKKNVFSRSCVIFIALFIVGLNAYGVYQRNKIWKDEETLWLDVTVKSPLNGRGLMNYGLSQMAKGNYSVAEEYFNKASVYLPYYSTLYINIGILKSALNSPELAEENFKKAISLDPGAFAPYVYYAQFLKDTHRLVEAQQMGEKALAINSSSLFLLNVLTEVYQQLELWNELKETAKKTLVLLPGDAKALSSLAFAEDKMSFKRGDVSKETKAKTAADYLNQSLYYYNSKDYNSCIEACRQALKIKPDYADAYSNMGAAYNQLKQWDKGADACRKALSINPDHPLAKGNLEWALKQREM</sequence>
<dbReference type="Proteomes" id="UP001597118">
    <property type="component" value="Unassembled WGS sequence"/>
</dbReference>
<protein>
    <submittedName>
        <fullName evidence="5">Tetratricopeptide repeat protein</fullName>
    </submittedName>
</protein>
<accession>A0ABW4IBX9</accession>
<feature type="repeat" description="TPR" evidence="3">
    <location>
        <begin position="595"/>
        <end position="628"/>
    </location>
</feature>
<name>A0ABW4IBX9_9SPHI</name>
<keyword evidence="2 3" id="KW-0802">TPR repeat</keyword>
<dbReference type="RefSeq" id="WP_379662626.1">
    <property type="nucleotide sequence ID" value="NZ_JBHUDG010000015.1"/>
</dbReference>